<dbReference type="OrthoDB" id="1933376at2"/>
<evidence type="ECO:0000256" key="1">
    <source>
        <dbReference type="ARBA" id="ARBA00022679"/>
    </source>
</evidence>
<dbReference type="AlphaFoldDB" id="A0A5D4TWZ8"/>
<dbReference type="EMBL" id="VTEZ01000004">
    <property type="protein sequence ID" value="TYS84672.1"/>
    <property type="molecule type" value="Genomic_DNA"/>
</dbReference>
<proteinExistence type="predicted"/>
<dbReference type="SUPFAM" id="SSF81301">
    <property type="entry name" value="Nucleotidyltransferase"/>
    <property type="match status" value="1"/>
</dbReference>
<feature type="domain" description="Adenylyltransferase AadA C-terminal" evidence="2">
    <location>
        <begin position="177"/>
        <end position="259"/>
    </location>
</feature>
<dbReference type="InterPro" id="IPR043519">
    <property type="entry name" value="NT_sf"/>
</dbReference>
<name>A0A5D4TWZ8_9BACI</name>
<evidence type="ECO:0000313" key="3">
    <source>
        <dbReference type="EMBL" id="TYS84672.1"/>
    </source>
</evidence>
<dbReference type="GO" id="GO:0016740">
    <property type="term" value="F:transferase activity"/>
    <property type="evidence" value="ECO:0007669"/>
    <property type="project" value="UniProtKB-KW"/>
</dbReference>
<dbReference type="InterPro" id="IPR025184">
    <property type="entry name" value="AadA_C"/>
</dbReference>
<keyword evidence="1" id="KW-0808">Transferase</keyword>
<sequence>MARLPRVVQGVLNAYLILFNKYLPNTMEGLYLHGSISLDAYVNNFSDIDFIAVTSHRMTSEDAESLYLIHKELALQYPKPEMDGVYIIQEEIGKLRTSETNEYQENAYYNNGELYFGEYFNFNPITWYLIKHKGINFMGPDTASFDVTISLHQLSSYVLSNMNSYWAERARGMENSIEDIMKYPTEIIDIEIEWSVLGLLRQYYTLRESGITSKQEAGEYGLQHLQDEWHNIIREAMNIRDGLRVSLFNSEEERIKHTLGFAKYLISYCNDMFFPTNFNHT</sequence>
<reference evidence="3 4" key="1">
    <citation type="submission" date="2019-08" db="EMBL/GenBank/DDBJ databases">
        <title>Bacillus genomes from the desert of Cuatro Cienegas, Coahuila.</title>
        <authorList>
            <person name="Olmedo-Alvarez G."/>
        </authorList>
    </citation>
    <scope>NUCLEOTIDE SEQUENCE [LARGE SCALE GENOMIC DNA]</scope>
    <source>
        <strain evidence="3 4">CH87b_3T</strain>
    </source>
</reference>
<evidence type="ECO:0000259" key="2">
    <source>
        <dbReference type="Pfam" id="PF13427"/>
    </source>
</evidence>
<dbReference type="Pfam" id="PF13427">
    <property type="entry name" value="AadA_C"/>
    <property type="match status" value="1"/>
</dbReference>
<comment type="caution">
    <text evidence="3">The sequence shown here is derived from an EMBL/GenBank/DDBJ whole genome shotgun (WGS) entry which is preliminary data.</text>
</comment>
<accession>A0A5D4TWZ8</accession>
<dbReference type="RefSeq" id="WP_148969104.1">
    <property type="nucleotide sequence ID" value="NZ_CANLNA010000002.1"/>
</dbReference>
<protein>
    <submittedName>
        <fullName evidence="3">DUF4111 domain-containing protein</fullName>
    </submittedName>
</protein>
<gene>
    <name evidence="3" type="ORF">FZC85_15000</name>
</gene>
<organism evidence="3 4">
    <name type="scientific">Rossellomorea aquimaris</name>
    <dbReference type="NCBI Taxonomy" id="189382"/>
    <lineage>
        <taxon>Bacteria</taxon>
        <taxon>Bacillati</taxon>
        <taxon>Bacillota</taxon>
        <taxon>Bacilli</taxon>
        <taxon>Bacillales</taxon>
        <taxon>Bacillaceae</taxon>
        <taxon>Rossellomorea</taxon>
    </lineage>
</organism>
<dbReference type="Proteomes" id="UP000324269">
    <property type="component" value="Unassembled WGS sequence"/>
</dbReference>
<evidence type="ECO:0000313" key="4">
    <source>
        <dbReference type="Proteomes" id="UP000324269"/>
    </source>
</evidence>